<accession>A0ABP9V2U3</accession>
<evidence type="ECO:0000256" key="1">
    <source>
        <dbReference type="SAM" id="SignalP"/>
    </source>
</evidence>
<keyword evidence="4" id="KW-1185">Reference proteome</keyword>
<dbReference type="SUPFAM" id="SSF52833">
    <property type="entry name" value="Thioredoxin-like"/>
    <property type="match status" value="1"/>
</dbReference>
<sequence>MKLRYALAAATTLLLAACNKQADPATRSAGASLIGHEGITFDKHDHDWGPAPAKNIYASNNLFNQKAPEIIVETWLTEEPKTEGKFVLVDFWATWCGPCRRAIPHLNEIAHEFKDELIVIGLSGDSSADKVRNMKSPVIEYYSGVDTKKRTSAEIGIKGIPHLLLIDPNGKVCWQGFPGGGENKFDSEVVRSIIDAYKASAK</sequence>
<feature type="chain" id="PRO_5045117735" evidence="1">
    <location>
        <begin position="23"/>
        <end position="202"/>
    </location>
</feature>
<dbReference type="EMBL" id="BAABRL010000011">
    <property type="protein sequence ID" value="GAA5496988.1"/>
    <property type="molecule type" value="Genomic_DNA"/>
</dbReference>
<dbReference type="Pfam" id="PF13905">
    <property type="entry name" value="Thioredoxin_8"/>
    <property type="match status" value="1"/>
</dbReference>
<dbReference type="RefSeq" id="WP_346189566.1">
    <property type="nucleotide sequence ID" value="NZ_BAABRL010000011.1"/>
</dbReference>
<name>A0ABP9V2U3_9BACT</name>
<dbReference type="PROSITE" id="PS51257">
    <property type="entry name" value="PROKAR_LIPOPROTEIN"/>
    <property type="match status" value="1"/>
</dbReference>
<evidence type="ECO:0000259" key="2">
    <source>
        <dbReference type="PROSITE" id="PS51352"/>
    </source>
</evidence>
<evidence type="ECO:0000313" key="3">
    <source>
        <dbReference type="EMBL" id="GAA5496988.1"/>
    </source>
</evidence>
<dbReference type="InterPro" id="IPR036249">
    <property type="entry name" value="Thioredoxin-like_sf"/>
</dbReference>
<dbReference type="Gene3D" id="3.40.30.10">
    <property type="entry name" value="Glutaredoxin"/>
    <property type="match status" value="1"/>
</dbReference>
<keyword evidence="1" id="KW-0732">Signal</keyword>
<reference evidence="3 4" key="1">
    <citation type="submission" date="2024-02" db="EMBL/GenBank/DDBJ databases">
        <title>Rubritalea halochordaticola NBRC 107102.</title>
        <authorList>
            <person name="Ichikawa N."/>
            <person name="Katano-Makiyama Y."/>
            <person name="Hidaka K."/>
        </authorList>
    </citation>
    <scope>NUCLEOTIDE SEQUENCE [LARGE SCALE GENOMIC DNA]</scope>
    <source>
        <strain evidence="3 4">NBRC 107102</strain>
    </source>
</reference>
<dbReference type="PANTHER" id="PTHR42852:SF13">
    <property type="entry name" value="PROTEIN DIPZ"/>
    <property type="match status" value="1"/>
</dbReference>
<dbReference type="PROSITE" id="PS51352">
    <property type="entry name" value="THIOREDOXIN_2"/>
    <property type="match status" value="1"/>
</dbReference>
<dbReference type="PANTHER" id="PTHR42852">
    <property type="entry name" value="THIOL:DISULFIDE INTERCHANGE PROTEIN DSBE"/>
    <property type="match status" value="1"/>
</dbReference>
<dbReference type="InterPro" id="IPR013766">
    <property type="entry name" value="Thioredoxin_domain"/>
</dbReference>
<evidence type="ECO:0000313" key="4">
    <source>
        <dbReference type="Proteomes" id="UP001424741"/>
    </source>
</evidence>
<organism evidence="3 4">
    <name type="scientific">Rubritalea halochordaticola</name>
    <dbReference type="NCBI Taxonomy" id="714537"/>
    <lineage>
        <taxon>Bacteria</taxon>
        <taxon>Pseudomonadati</taxon>
        <taxon>Verrucomicrobiota</taxon>
        <taxon>Verrucomicrobiia</taxon>
        <taxon>Verrucomicrobiales</taxon>
        <taxon>Rubritaleaceae</taxon>
        <taxon>Rubritalea</taxon>
    </lineage>
</organism>
<comment type="caution">
    <text evidence="3">The sequence shown here is derived from an EMBL/GenBank/DDBJ whole genome shotgun (WGS) entry which is preliminary data.</text>
</comment>
<protein>
    <submittedName>
        <fullName evidence="3">Thiol-disulfide oxidoreductase ResA</fullName>
    </submittedName>
</protein>
<feature type="signal peptide" evidence="1">
    <location>
        <begin position="1"/>
        <end position="22"/>
    </location>
</feature>
<dbReference type="PRINTS" id="PR00421">
    <property type="entry name" value="THIOREDOXIN"/>
</dbReference>
<feature type="domain" description="Thioredoxin" evidence="2">
    <location>
        <begin position="61"/>
        <end position="199"/>
    </location>
</feature>
<dbReference type="InterPro" id="IPR050553">
    <property type="entry name" value="Thioredoxin_ResA/DsbE_sf"/>
</dbReference>
<dbReference type="InterPro" id="IPR012336">
    <property type="entry name" value="Thioredoxin-like_fold"/>
</dbReference>
<gene>
    <name evidence="3" type="primary">resA_7</name>
    <name evidence="3" type="ORF">Rhal01_03176</name>
</gene>
<proteinExistence type="predicted"/>
<dbReference type="CDD" id="cd02966">
    <property type="entry name" value="TlpA_like_family"/>
    <property type="match status" value="1"/>
</dbReference>
<dbReference type="Proteomes" id="UP001424741">
    <property type="component" value="Unassembled WGS sequence"/>
</dbReference>